<gene>
    <name evidence="1" type="ORF">ACFPT7_13140</name>
</gene>
<protein>
    <recommendedName>
        <fullName evidence="3">Carrier domain-containing protein</fullName>
    </recommendedName>
</protein>
<dbReference type="InterPro" id="IPR036736">
    <property type="entry name" value="ACP-like_sf"/>
</dbReference>
<dbReference type="EMBL" id="JBHSPH010000003">
    <property type="protein sequence ID" value="MFC5863243.1"/>
    <property type="molecule type" value="Genomic_DNA"/>
</dbReference>
<evidence type="ECO:0000313" key="2">
    <source>
        <dbReference type="Proteomes" id="UP001596091"/>
    </source>
</evidence>
<keyword evidence="2" id="KW-1185">Reference proteome</keyword>
<dbReference type="Gene3D" id="1.10.1200.10">
    <property type="entry name" value="ACP-like"/>
    <property type="match status" value="1"/>
</dbReference>
<sequence length="121" mass="13401">MGLDTVEIVLRTEELFAITIEDDEAGAVRTVGDFYHLICRKVGVMPLQSPVTSAELPTITHKEAKFLFLSTHTPLPAPVEVLHWSPQSVWDVLVAVFVDQQGLKREEILYSASIAQDLGVD</sequence>
<evidence type="ECO:0000313" key="1">
    <source>
        <dbReference type="EMBL" id="MFC5863243.1"/>
    </source>
</evidence>
<dbReference type="Proteomes" id="UP001596091">
    <property type="component" value="Unassembled WGS sequence"/>
</dbReference>
<evidence type="ECO:0008006" key="3">
    <source>
        <dbReference type="Google" id="ProtNLM"/>
    </source>
</evidence>
<name>A0ABW1EIN8_9BACT</name>
<comment type="caution">
    <text evidence="1">The sequence shown here is derived from an EMBL/GenBank/DDBJ whole genome shotgun (WGS) entry which is preliminary data.</text>
</comment>
<organism evidence="1 2">
    <name type="scientific">Acidicapsa dinghuensis</name>
    <dbReference type="NCBI Taxonomy" id="2218256"/>
    <lineage>
        <taxon>Bacteria</taxon>
        <taxon>Pseudomonadati</taxon>
        <taxon>Acidobacteriota</taxon>
        <taxon>Terriglobia</taxon>
        <taxon>Terriglobales</taxon>
        <taxon>Acidobacteriaceae</taxon>
        <taxon>Acidicapsa</taxon>
    </lineage>
</organism>
<reference evidence="2" key="1">
    <citation type="journal article" date="2019" name="Int. J. Syst. Evol. Microbiol.">
        <title>The Global Catalogue of Microorganisms (GCM) 10K type strain sequencing project: providing services to taxonomists for standard genome sequencing and annotation.</title>
        <authorList>
            <consortium name="The Broad Institute Genomics Platform"/>
            <consortium name="The Broad Institute Genome Sequencing Center for Infectious Disease"/>
            <person name="Wu L."/>
            <person name="Ma J."/>
        </authorList>
    </citation>
    <scope>NUCLEOTIDE SEQUENCE [LARGE SCALE GENOMIC DNA]</scope>
    <source>
        <strain evidence="2">JCM 4087</strain>
    </source>
</reference>
<dbReference type="SUPFAM" id="SSF47336">
    <property type="entry name" value="ACP-like"/>
    <property type="match status" value="1"/>
</dbReference>
<proteinExistence type="predicted"/>
<dbReference type="RefSeq" id="WP_263339867.1">
    <property type="nucleotide sequence ID" value="NZ_JAGSYH010000005.1"/>
</dbReference>
<accession>A0ABW1EIN8</accession>